<name>A0ABP3ERP6_9ACTN</name>
<evidence type="ECO:0000259" key="1">
    <source>
        <dbReference type="PROSITE" id="PS51186"/>
    </source>
</evidence>
<dbReference type="RefSeq" id="WP_344152375.1">
    <property type="nucleotide sequence ID" value="NZ_BAAABV010000006.1"/>
</dbReference>
<dbReference type="InterPro" id="IPR016181">
    <property type="entry name" value="Acyl_CoA_acyltransferase"/>
</dbReference>
<protein>
    <recommendedName>
        <fullName evidence="1">N-acetyltransferase domain-containing protein</fullName>
    </recommendedName>
</protein>
<sequence length="213" mass="23070">MSEDRLTGWVKQWVDGWTVSRGAADPVAAPWGWTVDVGLSREVARHVLPEPREADVRRLAASAPPGTWLKLFAPDEVVRPWAGDEWEMDVPAFLMTLPLAPAPAGPPPAGYTVTTWTRGGVVKVLVRSGDGRLAARGQAGLAGRIAVPDQIETAPDQRRRGLGALTMRTLQNAAWEARAREGVLVGTPDGRALYEALGWTLRSPLASLTRRED</sequence>
<dbReference type="Gene3D" id="3.40.630.30">
    <property type="match status" value="1"/>
</dbReference>
<dbReference type="EMBL" id="BAAABV010000006">
    <property type="protein sequence ID" value="GAA0272742.1"/>
    <property type="molecule type" value="Genomic_DNA"/>
</dbReference>
<accession>A0ABP3ERP6</accession>
<dbReference type="Proteomes" id="UP001501867">
    <property type="component" value="Unassembled WGS sequence"/>
</dbReference>
<dbReference type="InterPro" id="IPR000182">
    <property type="entry name" value="GNAT_dom"/>
</dbReference>
<comment type="caution">
    <text evidence="2">The sequence shown here is derived from an EMBL/GenBank/DDBJ whole genome shotgun (WGS) entry which is preliminary data.</text>
</comment>
<keyword evidence="3" id="KW-1185">Reference proteome</keyword>
<evidence type="ECO:0000313" key="2">
    <source>
        <dbReference type="EMBL" id="GAA0272742.1"/>
    </source>
</evidence>
<proteinExistence type="predicted"/>
<gene>
    <name evidence="2" type="ORF">GCM10010302_07920</name>
</gene>
<dbReference type="PROSITE" id="PS51186">
    <property type="entry name" value="GNAT"/>
    <property type="match status" value="1"/>
</dbReference>
<feature type="domain" description="N-acetyltransferase" evidence="1">
    <location>
        <begin position="76"/>
        <end position="213"/>
    </location>
</feature>
<reference evidence="3" key="1">
    <citation type="journal article" date="2019" name="Int. J. Syst. Evol. Microbiol.">
        <title>The Global Catalogue of Microorganisms (GCM) 10K type strain sequencing project: providing services to taxonomists for standard genome sequencing and annotation.</title>
        <authorList>
            <consortium name="The Broad Institute Genomics Platform"/>
            <consortium name="The Broad Institute Genome Sequencing Center for Infectious Disease"/>
            <person name="Wu L."/>
            <person name="Ma J."/>
        </authorList>
    </citation>
    <scope>NUCLEOTIDE SEQUENCE [LARGE SCALE GENOMIC DNA]</scope>
    <source>
        <strain evidence="3">JCM 4505</strain>
    </source>
</reference>
<organism evidence="2 3">
    <name type="scientific">Streptomyces polychromogenes</name>
    <dbReference type="NCBI Taxonomy" id="67342"/>
    <lineage>
        <taxon>Bacteria</taxon>
        <taxon>Bacillati</taxon>
        <taxon>Actinomycetota</taxon>
        <taxon>Actinomycetes</taxon>
        <taxon>Kitasatosporales</taxon>
        <taxon>Streptomycetaceae</taxon>
        <taxon>Streptomyces</taxon>
    </lineage>
</organism>
<dbReference type="SUPFAM" id="SSF55729">
    <property type="entry name" value="Acyl-CoA N-acyltransferases (Nat)"/>
    <property type="match status" value="1"/>
</dbReference>
<evidence type="ECO:0000313" key="3">
    <source>
        <dbReference type="Proteomes" id="UP001501867"/>
    </source>
</evidence>